<accession>A0A5Q4BD56</accession>
<comment type="caution">
    <text evidence="2">The sequence shown here is derived from an EMBL/GenBank/DDBJ whole genome shotgun (WGS) entry which is preliminary data.</text>
</comment>
<evidence type="ECO:0000313" key="3">
    <source>
        <dbReference type="Proteomes" id="UP000326340"/>
    </source>
</evidence>
<proteinExistence type="predicted"/>
<gene>
    <name evidence="2" type="ORF">CSHISOI_10532</name>
</gene>
<feature type="compositionally biased region" description="Acidic residues" evidence="1">
    <location>
        <begin position="185"/>
        <end position="194"/>
    </location>
</feature>
<feature type="non-terminal residue" evidence="2">
    <location>
        <position position="339"/>
    </location>
</feature>
<reference evidence="2 3" key="1">
    <citation type="journal article" date="2019" name="Sci. Rep.">
        <title>Colletotrichum shisoi sp. nov., an anthracnose pathogen of Perilla frutescens in Japan: molecular phylogenetic, morphological and genomic evidence.</title>
        <authorList>
            <person name="Gan P."/>
            <person name="Tsushima A."/>
            <person name="Hiroyama R."/>
            <person name="Narusaka M."/>
            <person name="Takano Y."/>
            <person name="Narusaka Y."/>
            <person name="Kawaradani M."/>
            <person name="Damm U."/>
            <person name="Shirasu K."/>
        </authorList>
    </citation>
    <scope>NUCLEOTIDE SEQUENCE [LARGE SCALE GENOMIC DNA]</scope>
    <source>
        <strain evidence="2 3">PG-2018a</strain>
    </source>
</reference>
<dbReference type="OrthoDB" id="10364978at2759"/>
<organism evidence="2 3">
    <name type="scientific">Colletotrichum shisoi</name>
    <dbReference type="NCBI Taxonomy" id="2078593"/>
    <lineage>
        <taxon>Eukaryota</taxon>
        <taxon>Fungi</taxon>
        <taxon>Dikarya</taxon>
        <taxon>Ascomycota</taxon>
        <taxon>Pezizomycotina</taxon>
        <taxon>Sordariomycetes</taxon>
        <taxon>Hypocreomycetidae</taxon>
        <taxon>Glomerellales</taxon>
        <taxon>Glomerellaceae</taxon>
        <taxon>Colletotrichum</taxon>
        <taxon>Colletotrichum destructivum species complex</taxon>
    </lineage>
</organism>
<feature type="non-terminal residue" evidence="2">
    <location>
        <position position="1"/>
    </location>
</feature>
<dbReference type="Proteomes" id="UP000326340">
    <property type="component" value="Unassembled WGS sequence"/>
</dbReference>
<keyword evidence="3" id="KW-1185">Reference proteome</keyword>
<sequence>NSNVRRHPDIYHLLGQLSRSSGEISVTERELRETWDKLHLQWDRLSLYLQHAFARDFAAAKAKPDGTARMRNAQAALDLAAPVDLLLLVLSPAVCSSTSSLKAISSLRNAKGYKPIDADTITAAIRTKMLARHMLLPAPDHVAPVPTVADVTEAVKQLRYTAAPCVVAATATVAMNTKKRGRTAEEEEQHDLEDEASRANISSSGRSSRSRSNKRRRTSRLSSDEVDALGRRVLDDAMATSMTPTADAAQTDVEEDEASKALLQKKLELCALLVRSSPLRRSAALSPVLKAALETAENAAKTALTVAAGDDTVKSIAETSQWRQSRAGRGGEEEEEEDE</sequence>
<dbReference type="EMBL" id="PUHP01001963">
    <property type="protein sequence ID" value="TQN64883.1"/>
    <property type="molecule type" value="Genomic_DNA"/>
</dbReference>
<feature type="compositionally biased region" description="Low complexity" evidence="1">
    <location>
        <begin position="198"/>
        <end position="207"/>
    </location>
</feature>
<evidence type="ECO:0000256" key="1">
    <source>
        <dbReference type="SAM" id="MobiDB-lite"/>
    </source>
</evidence>
<feature type="region of interest" description="Disordered" evidence="1">
    <location>
        <begin position="178"/>
        <end position="228"/>
    </location>
</feature>
<evidence type="ECO:0000313" key="2">
    <source>
        <dbReference type="EMBL" id="TQN64883.1"/>
    </source>
</evidence>
<feature type="region of interest" description="Disordered" evidence="1">
    <location>
        <begin position="311"/>
        <end position="339"/>
    </location>
</feature>
<dbReference type="AlphaFoldDB" id="A0A5Q4BD56"/>
<name>A0A5Q4BD56_9PEZI</name>
<feature type="compositionally biased region" description="Basic residues" evidence="1">
    <location>
        <begin position="208"/>
        <end position="219"/>
    </location>
</feature>
<protein>
    <submittedName>
        <fullName evidence="2">Uncharacterized protein</fullName>
    </submittedName>
</protein>